<dbReference type="AlphaFoldDB" id="A0A550BTY6"/>
<dbReference type="InterPro" id="IPR000719">
    <property type="entry name" value="Prot_kinase_dom"/>
</dbReference>
<feature type="non-terminal residue" evidence="2">
    <location>
        <position position="1"/>
    </location>
</feature>
<dbReference type="InterPro" id="IPR011009">
    <property type="entry name" value="Kinase-like_dom_sf"/>
</dbReference>
<name>A0A550BTY6_9AGAR</name>
<reference evidence="2 3" key="1">
    <citation type="journal article" date="2019" name="New Phytol.">
        <title>Comparative genomics reveals unique wood-decay strategies and fruiting body development in the Schizophyllaceae.</title>
        <authorList>
            <person name="Almasi E."/>
            <person name="Sahu N."/>
            <person name="Krizsan K."/>
            <person name="Balint B."/>
            <person name="Kovacs G.M."/>
            <person name="Kiss B."/>
            <person name="Cseklye J."/>
            <person name="Drula E."/>
            <person name="Henrissat B."/>
            <person name="Nagy I."/>
            <person name="Chovatia M."/>
            <person name="Adam C."/>
            <person name="LaButti K."/>
            <person name="Lipzen A."/>
            <person name="Riley R."/>
            <person name="Grigoriev I.V."/>
            <person name="Nagy L.G."/>
        </authorList>
    </citation>
    <scope>NUCLEOTIDE SEQUENCE [LARGE SCALE GENOMIC DNA]</scope>
    <source>
        <strain evidence="2 3">NL-1724</strain>
    </source>
</reference>
<proteinExistence type="predicted"/>
<dbReference type="GO" id="GO:0004672">
    <property type="term" value="F:protein kinase activity"/>
    <property type="evidence" value="ECO:0007669"/>
    <property type="project" value="InterPro"/>
</dbReference>
<dbReference type="Gene3D" id="1.10.510.10">
    <property type="entry name" value="Transferase(Phosphotransferase) domain 1"/>
    <property type="match status" value="1"/>
</dbReference>
<dbReference type="GO" id="GO:0005524">
    <property type="term" value="F:ATP binding"/>
    <property type="evidence" value="ECO:0007669"/>
    <property type="project" value="InterPro"/>
</dbReference>
<dbReference type="PROSITE" id="PS50011">
    <property type="entry name" value="PROTEIN_KINASE_DOM"/>
    <property type="match status" value="1"/>
</dbReference>
<accession>A0A550BTY6</accession>
<gene>
    <name evidence="2" type="ORF">BD626DRAFT_521196</name>
</gene>
<comment type="caution">
    <text evidence="2">The sequence shown here is derived from an EMBL/GenBank/DDBJ whole genome shotgun (WGS) entry which is preliminary data.</text>
</comment>
<dbReference type="EMBL" id="VDMD01000083">
    <property type="protein sequence ID" value="TRM56002.1"/>
    <property type="molecule type" value="Genomic_DNA"/>
</dbReference>
<evidence type="ECO:0000313" key="3">
    <source>
        <dbReference type="Proteomes" id="UP000320762"/>
    </source>
</evidence>
<evidence type="ECO:0000259" key="1">
    <source>
        <dbReference type="PROSITE" id="PS50011"/>
    </source>
</evidence>
<organism evidence="2 3">
    <name type="scientific">Schizophyllum amplum</name>
    <dbReference type="NCBI Taxonomy" id="97359"/>
    <lineage>
        <taxon>Eukaryota</taxon>
        <taxon>Fungi</taxon>
        <taxon>Dikarya</taxon>
        <taxon>Basidiomycota</taxon>
        <taxon>Agaricomycotina</taxon>
        <taxon>Agaricomycetes</taxon>
        <taxon>Agaricomycetidae</taxon>
        <taxon>Agaricales</taxon>
        <taxon>Schizophyllaceae</taxon>
        <taxon>Schizophyllum</taxon>
    </lineage>
</organism>
<dbReference type="Proteomes" id="UP000320762">
    <property type="component" value="Unassembled WGS sequence"/>
</dbReference>
<evidence type="ECO:0000313" key="2">
    <source>
        <dbReference type="EMBL" id="TRM56002.1"/>
    </source>
</evidence>
<sequence length="146" mass="16855">SDALEYFHSHHIVPLRRQAPNFLFDLNSASGLIKLIDFGLAKVYFDSSTHEHCSQRKRNIGAALCSGYDPVFGEFIDYTRSLVFQETPDYAGWRRRFLTIAPELCGRPLYNPADRGVKLREGRRAPRERCTRRCRRSPKAEFAFVS</sequence>
<feature type="domain" description="Protein kinase" evidence="1">
    <location>
        <begin position="1"/>
        <end position="146"/>
    </location>
</feature>
<keyword evidence="3" id="KW-1185">Reference proteome</keyword>
<dbReference type="OrthoDB" id="5579860at2759"/>
<protein>
    <recommendedName>
        <fullName evidence="1">Protein kinase domain-containing protein</fullName>
    </recommendedName>
</protein>
<dbReference type="SUPFAM" id="SSF56112">
    <property type="entry name" value="Protein kinase-like (PK-like)"/>
    <property type="match status" value="1"/>
</dbReference>